<keyword evidence="2" id="KW-1185">Reference proteome</keyword>
<name>A0A6N1ASM2_9PROT</name>
<evidence type="ECO:0000313" key="1">
    <source>
        <dbReference type="EMBL" id="QKS54761.1"/>
    </source>
</evidence>
<organism evidence="1 2">
    <name type="scientific">Azospirillum oryzae</name>
    <dbReference type="NCBI Taxonomy" id="286727"/>
    <lineage>
        <taxon>Bacteria</taxon>
        <taxon>Pseudomonadati</taxon>
        <taxon>Pseudomonadota</taxon>
        <taxon>Alphaproteobacteria</taxon>
        <taxon>Rhodospirillales</taxon>
        <taxon>Azospirillaceae</taxon>
        <taxon>Azospirillum</taxon>
    </lineage>
</organism>
<geneLocation type="plasmid" evidence="1 2">
    <name>unnamed7</name>
</geneLocation>
<accession>A0A6N1ASM2</accession>
<proteinExistence type="predicted"/>
<protein>
    <submittedName>
        <fullName evidence="1">Uncharacterized protein</fullName>
    </submittedName>
</protein>
<dbReference type="Proteomes" id="UP000509702">
    <property type="component" value="Plasmid unnamed7"/>
</dbReference>
<sequence length="122" mass="13735">MPTIHPPPGSQSDLFGPQKLPLWQTTNIRWIIEEGEHKGRRCILKSSFDTKDGMRFGRVVLEDTREEIVLPVADFRLVMETVVPPGLEPFSVRRRPIPSLPVATSLTSMRVRPVEAPPVRAA</sequence>
<keyword evidence="1" id="KW-0614">Plasmid</keyword>
<dbReference type="EMBL" id="CP054622">
    <property type="protein sequence ID" value="QKS54761.1"/>
    <property type="molecule type" value="Genomic_DNA"/>
</dbReference>
<dbReference type="KEGG" id="aoz:HUE56_30140"/>
<dbReference type="AlphaFoldDB" id="A0A6N1ASM2"/>
<reference evidence="1 2" key="1">
    <citation type="submission" date="2020-06" db="EMBL/GenBank/DDBJ databases">
        <title>Complete genome of Azosprillum oryzae KACC14407.</title>
        <authorList>
            <person name="Kim M."/>
            <person name="Park Y.-J."/>
            <person name="Shin J.-H."/>
        </authorList>
    </citation>
    <scope>NUCLEOTIDE SEQUENCE [LARGE SCALE GENOMIC DNA]</scope>
    <source>
        <strain evidence="1 2">KACC 14407</strain>
        <plasmid evidence="1 2">unnamed7</plasmid>
    </source>
</reference>
<dbReference type="RefSeq" id="WP_109154133.1">
    <property type="nucleotide sequence ID" value="NZ_BSOV01000001.1"/>
</dbReference>
<gene>
    <name evidence="1" type="ORF">HUE56_30140</name>
</gene>
<evidence type="ECO:0000313" key="2">
    <source>
        <dbReference type="Proteomes" id="UP000509702"/>
    </source>
</evidence>